<evidence type="ECO:0000256" key="1">
    <source>
        <dbReference type="ARBA" id="ARBA00004651"/>
    </source>
</evidence>
<evidence type="ECO:0000259" key="7">
    <source>
        <dbReference type="Pfam" id="PF10035"/>
    </source>
</evidence>
<dbReference type="Proteomes" id="UP001597285">
    <property type="component" value="Unassembled WGS sequence"/>
</dbReference>
<comment type="subcellular location">
    <subcellularLocation>
        <location evidence="1">Cell membrane</location>
        <topology evidence="1">Multi-pass membrane protein</topology>
    </subcellularLocation>
</comment>
<keyword evidence="4 6" id="KW-1133">Transmembrane helix</keyword>
<evidence type="ECO:0000256" key="4">
    <source>
        <dbReference type="ARBA" id="ARBA00022989"/>
    </source>
</evidence>
<protein>
    <submittedName>
        <fullName evidence="8">YitT family protein</fullName>
    </submittedName>
</protein>
<proteinExistence type="predicted"/>
<keyword evidence="5 6" id="KW-0472">Membrane</keyword>
<evidence type="ECO:0000256" key="3">
    <source>
        <dbReference type="ARBA" id="ARBA00022692"/>
    </source>
</evidence>
<dbReference type="PANTHER" id="PTHR33545:SF9">
    <property type="entry name" value="UPF0750 MEMBRANE PROTEIN YITE"/>
    <property type="match status" value="1"/>
</dbReference>
<accession>A0ABW4NMB0</accession>
<evidence type="ECO:0000256" key="2">
    <source>
        <dbReference type="ARBA" id="ARBA00022475"/>
    </source>
</evidence>
<evidence type="ECO:0000256" key="5">
    <source>
        <dbReference type="ARBA" id="ARBA00023136"/>
    </source>
</evidence>
<gene>
    <name evidence="8" type="ORF">ACFSBK_06805</name>
</gene>
<organism evidence="8 9">
    <name type="scientific">Carnobacterium antarcticum</name>
    <dbReference type="NCBI Taxonomy" id="2126436"/>
    <lineage>
        <taxon>Bacteria</taxon>
        <taxon>Bacillati</taxon>
        <taxon>Bacillota</taxon>
        <taxon>Bacilli</taxon>
        <taxon>Lactobacillales</taxon>
        <taxon>Carnobacteriaceae</taxon>
        <taxon>Carnobacterium</taxon>
    </lineage>
</organism>
<evidence type="ECO:0000313" key="8">
    <source>
        <dbReference type="EMBL" id="MFD1799559.1"/>
    </source>
</evidence>
<feature type="transmembrane region" description="Helical" evidence="6">
    <location>
        <begin position="61"/>
        <end position="80"/>
    </location>
</feature>
<evidence type="ECO:0000313" key="9">
    <source>
        <dbReference type="Proteomes" id="UP001597285"/>
    </source>
</evidence>
<dbReference type="EMBL" id="JBHUFF010000013">
    <property type="protein sequence ID" value="MFD1799559.1"/>
    <property type="molecule type" value="Genomic_DNA"/>
</dbReference>
<reference evidence="9" key="1">
    <citation type="journal article" date="2019" name="Int. J. Syst. Evol. Microbiol.">
        <title>The Global Catalogue of Microorganisms (GCM) 10K type strain sequencing project: providing services to taxonomists for standard genome sequencing and annotation.</title>
        <authorList>
            <consortium name="The Broad Institute Genomics Platform"/>
            <consortium name="The Broad Institute Genome Sequencing Center for Infectious Disease"/>
            <person name="Wu L."/>
            <person name="Ma J."/>
        </authorList>
    </citation>
    <scope>NUCLEOTIDE SEQUENCE [LARGE SCALE GENOMIC DNA]</scope>
    <source>
        <strain evidence="9">KCTC 42143</strain>
    </source>
</reference>
<keyword evidence="9" id="KW-1185">Reference proteome</keyword>
<dbReference type="PANTHER" id="PTHR33545">
    <property type="entry name" value="UPF0750 MEMBRANE PROTEIN YITT-RELATED"/>
    <property type="match status" value="1"/>
</dbReference>
<dbReference type="Pfam" id="PF02588">
    <property type="entry name" value="YitT_membrane"/>
    <property type="match status" value="1"/>
</dbReference>
<feature type="transmembrane region" description="Helical" evidence="6">
    <location>
        <begin position="110"/>
        <end position="130"/>
    </location>
</feature>
<name>A0ABW4NMB0_9LACT</name>
<keyword evidence="2" id="KW-1003">Cell membrane</keyword>
<dbReference type="InterPro" id="IPR015867">
    <property type="entry name" value="N-reg_PII/ATP_PRibTrfase_C"/>
</dbReference>
<sequence length="296" mass="31833">MKNKPKASQYPLQAIDIVFIVVGSFIAAVSFNAFLLPNFIVSGGVSGLSTILNNLFSWNPSIVQLAFNIPLLFICFIALGKEAGFKTIIGSLILPIFIGLLSFIEPWTLNPLLAALFGGITTGIGIGLVFKAKASTGGTSIIAQVIHVYLRLPLGTSVALVDGLVIVTALIAFDGEVVMFSIISLFVISRTIDLIQVGFNRSKNVLIISEKAAEIRMAIYQNINRGVTNLSISGGYGEYGANDKEMLMCVVDEQEFTFLRETILSVDPHAFVVVMSASEVWGKGFTLAKDSTSENL</sequence>
<feature type="transmembrane region" description="Helical" evidence="6">
    <location>
        <begin position="12"/>
        <end position="41"/>
    </location>
</feature>
<feature type="transmembrane region" description="Helical" evidence="6">
    <location>
        <begin position="87"/>
        <end position="104"/>
    </location>
</feature>
<keyword evidence="3 6" id="KW-0812">Transmembrane</keyword>
<feature type="transmembrane region" description="Helical" evidence="6">
    <location>
        <begin position="179"/>
        <end position="199"/>
    </location>
</feature>
<dbReference type="InterPro" id="IPR051461">
    <property type="entry name" value="UPF0750_membrane"/>
</dbReference>
<dbReference type="InterPro" id="IPR019264">
    <property type="entry name" value="DUF2179"/>
</dbReference>
<evidence type="ECO:0000256" key="6">
    <source>
        <dbReference type="SAM" id="Phobius"/>
    </source>
</evidence>
<dbReference type="CDD" id="cd16380">
    <property type="entry name" value="YitT_C"/>
    <property type="match status" value="1"/>
</dbReference>
<dbReference type="RefSeq" id="WP_058918257.1">
    <property type="nucleotide sequence ID" value="NZ_JBHSQC010000025.1"/>
</dbReference>
<dbReference type="Gene3D" id="3.30.70.120">
    <property type="match status" value="1"/>
</dbReference>
<feature type="transmembrane region" description="Helical" evidence="6">
    <location>
        <begin position="150"/>
        <end position="173"/>
    </location>
</feature>
<feature type="domain" description="DUF2179" evidence="7">
    <location>
        <begin position="225"/>
        <end position="282"/>
    </location>
</feature>
<dbReference type="PIRSF" id="PIRSF006483">
    <property type="entry name" value="Membrane_protein_YitT"/>
    <property type="match status" value="1"/>
</dbReference>
<dbReference type="InterPro" id="IPR003740">
    <property type="entry name" value="YitT"/>
</dbReference>
<dbReference type="Pfam" id="PF10035">
    <property type="entry name" value="DUF2179"/>
    <property type="match status" value="1"/>
</dbReference>
<comment type="caution">
    <text evidence="8">The sequence shown here is derived from an EMBL/GenBank/DDBJ whole genome shotgun (WGS) entry which is preliminary data.</text>
</comment>